<evidence type="ECO:0000256" key="2">
    <source>
        <dbReference type="SAM" id="Phobius"/>
    </source>
</evidence>
<sequence>MKNFHFISPHKVPSVFSLVVITLSFFVVVAIILLRNVERADAQVSSFFPTSCLGGWKNTEGAMGAPEVIDGDAEKYNQNNSALLENSVAQIFCGGFEGEIPADALQKKIVLKFSWAIKNSDPTVDIPTETSEESEEEIILPAEASPEIISEEETEESVNETILEESPEEITPTEESVEESAPVEESPAEEPSTEPAPEPAPEQSFLDILIPKVYAEEIDAIDRGEESPAETADENITETTTLPETSPEVLYTLDENDLNPVGFLEVLYTLDGNNWSTIGYVSDISNDVFFEMPMDIFTSIEDLARVQIAIQPLPTFDNMPAIYLDSVWLEVEYENLPEVDELSQVATVAESLDDSLSEEDINEEIEENVMEEVVEEEIVVEEVIEEILEVVEEELLVEETIEEEIITELIPNPVEMPPPPPWPPLSVREYDKKIIIDPTALHNCEARPFTIDISGVKIYIIPLFLETSAEGLYELEIGGLPDGVDVTFSKNDGYSYQVRAGETEVDLKIENETGSRKGNFSIIAIFTKKGATDSSVTCQINVVNK</sequence>
<feature type="compositionally biased region" description="Low complexity" evidence="1">
    <location>
        <begin position="139"/>
        <end position="148"/>
    </location>
</feature>
<reference evidence="3 4" key="1">
    <citation type="journal article" date="2016" name="Nat. Commun.">
        <title>Thousands of microbial genomes shed light on interconnected biogeochemical processes in an aquifer system.</title>
        <authorList>
            <person name="Anantharaman K."/>
            <person name="Brown C.T."/>
            <person name="Hug L.A."/>
            <person name="Sharon I."/>
            <person name="Castelle C.J."/>
            <person name="Probst A.J."/>
            <person name="Thomas B.C."/>
            <person name="Singh A."/>
            <person name="Wilkins M.J."/>
            <person name="Karaoz U."/>
            <person name="Brodie E.L."/>
            <person name="Williams K.H."/>
            <person name="Hubbard S.S."/>
            <person name="Banfield J.F."/>
        </authorList>
    </citation>
    <scope>NUCLEOTIDE SEQUENCE [LARGE SCALE GENOMIC DNA]</scope>
</reference>
<comment type="caution">
    <text evidence="3">The sequence shown here is derived from an EMBL/GenBank/DDBJ whole genome shotgun (WGS) entry which is preliminary data.</text>
</comment>
<feature type="compositionally biased region" description="Acidic residues" evidence="1">
    <location>
        <begin position="149"/>
        <end position="192"/>
    </location>
</feature>
<feature type="transmembrane region" description="Helical" evidence="2">
    <location>
        <begin position="12"/>
        <end position="34"/>
    </location>
</feature>
<keyword evidence="2" id="KW-0812">Transmembrane</keyword>
<evidence type="ECO:0000313" key="4">
    <source>
        <dbReference type="Proteomes" id="UP000176423"/>
    </source>
</evidence>
<protein>
    <submittedName>
        <fullName evidence="3">Uncharacterized protein</fullName>
    </submittedName>
</protein>
<feature type="region of interest" description="Disordered" evidence="1">
    <location>
        <begin position="122"/>
        <end position="201"/>
    </location>
</feature>
<organism evidence="3 4">
    <name type="scientific">Candidatus Nomurabacteria bacterium RIFCSPLOWO2_01_FULL_41_21</name>
    <dbReference type="NCBI Taxonomy" id="1801776"/>
    <lineage>
        <taxon>Bacteria</taxon>
        <taxon>Candidatus Nomuraibacteriota</taxon>
    </lineage>
</organism>
<dbReference type="Proteomes" id="UP000176423">
    <property type="component" value="Unassembled WGS sequence"/>
</dbReference>
<proteinExistence type="predicted"/>
<accession>A0A1F6X3M6</accession>
<gene>
    <name evidence="3" type="ORF">A2914_03070</name>
</gene>
<dbReference type="STRING" id="1801776.A2914_03070"/>
<keyword evidence="2" id="KW-0472">Membrane</keyword>
<keyword evidence="2" id="KW-1133">Transmembrane helix</keyword>
<dbReference type="AlphaFoldDB" id="A0A1F6X3M6"/>
<evidence type="ECO:0000256" key="1">
    <source>
        <dbReference type="SAM" id="MobiDB-lite"/>
    </source>
</evidence>
<name>A0A1F6X3M6_9BACT</name>
<evidence type="ECO:0000313" key="3">
    <source>
        <dbReference type="EMBL" id="OGI88767.1"/>
    </source>
</evidence>
<dbReference type="EMBL" id="MFVA01000005">
    <property type="protein sequence ID" value="OGI88767.1"/>
    <property type="molecule type" value="Genomic_DNA"/>
</dbReference>